<organism evidence="1 2">
    <name type="scientific">Reticulomyxa filosa</name>
    <dbReference type="NCBI Taxonomy" id="46433"/>
    <lineage>
        <taxon>Eukaryota</taxon>
        <taxon>Sar</taxon>
        <taxon>Rhizaria</taxon>
        <taxon>Retaria</taxon>
        <taxon>Foraminifera</taxon>
        <taxon>Monothalamids</taxon>
        <taxon>Reticulomyxidae</taxon>
        <taxon>Reticulomyxa</taxon>
    </lineage>
</organism>
<reference evidence="1 2" key="1">
    <citation type="journal article" date="2013" name="Curr. Biol.">
        <title>The Genome of the Foraminiferan Reticulomyxa filosa.</title>
        <authorList>
            <person name="Glockner G."/>
            <person name="Hulsmann N."/>
            <person name="Schleicher M."/>
            <person name="Noegel A.A."/>
            <person name="Eichinger L."/>
            <person name="Gallinger C."/>
            <person name="Pawlowski J."/>
            <person name="Sierra R."/>
            <person name="Euteneuer U."/>
            <person name="Pillet L."/>
            <person name="Moustafa A."/>
            <person name="Platzer M."/>
            <person name="Groth M."/>
            <person name="Szafranski K."/>
            <person name="Schliwa M."/>
        </authorList>
    </citation>
    <scope>NUCLEOTIDE SEQUENCE [LARGE SCALE GENOMIC DNA]</scope>
</reference>
<sequence>MKKADQFNLVMSEDKDFFDKQPRTHHRFHNIKLYVPKHDVYIEMQATLKKFTTLEGYTIIENPKLSHSFYEQIRTRKPNNQLEEELKQASDKILTKINDIICELIDEKEIKKIANRYKSHSEIRILKPPQLKEINEKTN</sequence>
<dbReference type="AlphaFoldDB" id="X6LKD7"/>
<evidence type="ECO:0000313" key="1">
    <source>
        <dbReference type="EMBL" id="ETO01831.1"/>
    </source>
</evidence>
<dbReference type="Proteomes" id="UP000023152">
    <property type="component" value="Unassembled WGS sequence"/>
</dbReference>
<gene>
    <name evidence="1" type="ORF">RFI_35608</name>
</gene>
<dbReference type="EMBL" id="ASPP01037293">
    <property type="protein sequence ID" value="ETO01831.1"/>
    <property type="molecule type" value="Genomic_DNA"/>
</dbReference>
<protein>
    <submittedName>
        <fullName evidence="1">Uncharacterized protein</fullName>
    </submittedName>
</protein>
<keyword evidence="2" id="KW-1185">Reference proteome</keyword>
<accession>X6LKD7</accession>
<comment type="caution">
    <text evidence="1">The sequence shown here is derived from an EMBL/GenBank/DDBJ whole genome shotgun (WGS) entry which is preliminary data.</text>
</comment>
<evidence type="ECO:0000313" key="2">
    <source>
        <dbReference type="Proteomes" id="UP000023152"/>
    </source>
</evidence>
<proteinExistence type="predicted"/>
<name>X6LKD7_RETFI</name>